<gene>
    <name evidence="3" type="ORF">PSIN1315_LOCUS10857</name>
</gene>
<dbReference type="InterPro" id="IPR007109">
    <property type="entry name" value="Brix"/>
</dbReference>
<feature type="region of interest" description="Disordered" evidence="1">
    <location>
        <begin position="288"/>
        <end position="309"/>
    </location>
</feature>
<name>A0A7S3FFU9_9VIRI</name>
<dbReference type="SMART" id="SM00879">
    <property type="entry name" value="Brix"/>
    <property type="match status" value="1"/>
</dbReference>
<dbReference type="AlphaFoldDB" id="A0A7S3FFU9"/>
<dbReference type="GO" id="GO:0042134">
    <property type="term" value="F:rRNA primary transcript binding"/>
    <property type="evidence" value="ECO:0007669"/>
    <property type="project" value="InterPro"/>
</dbReference>
<dbReference type="GO" id="GO:0005730">
    <property type="term" value="C:nucleolus"/>
    <property type="evidence" value="ECO:0007669"/>
    <property type="project" value="TreeGrafter"/>
</dbReference>
<dbReference type="PROSITE" id="PS50833">
    <property type="entry name" value="BRIX"/>
    <property type="match status" value="1"/>
</dbReference>
<sequence length="364" mass="40909">MVKARDVAAAKARALAARVSSRGRGKAPSAPGFVLAGEGSAAAGVRNKTKRLEIYAAEKAAKKAAKRERQAERRREAEALGDAAPAKAVPKTIESTREADEAVCQPGDEELAADEATDEFASHFGADRPPNVLLTTSRKPSAKMIAVMRDLLTVFPMATFYERRAYELKEIVRFATKRGFTDVVVLHEDAKVLNSVLVTHLPEGPTARFKLTSWTPIKAIKGHGRATKHKPELVLNNFTTRLGHRVGRMFASLFCQDPNFRGRRVITFHNQRDFVFFRHHRYVFEGRPEKEKAKDKARGRDRSAEDGAAGLAIKREMRARLQECGPRFTLKLQSMQKGTFDSKHGEYEFKHAWDMDTSRRRFYL</sequence>
<dbReference type="InterPro" id="IPR044281">
    <property type="entry name" value="IMP4/RPF1"/>
</dbReference>
<dbReference type="GO" id="GO:0000470">
    <property type="term" value="P:maturation of LSU-rRNA"/>
    <property type="evidence" value="ECO:0007669"/>
    <property type="project" value="TreeGrafter"/>
</dbReference>
<dbReference type="FunFam" id="3.40.50.10480:FF:000004">
    <property type="entry name" value="Ribosome production factor 1"/>
    <property type="match status" value="1"/>
</dbReference>
<feature type="domain" description="Brix" evidence="2">
    <location>
        <begin position="130"/>
        <end position="341"/>
    </location>
</feature>
<dbReference type="SUPFAM" id="SSF52954">
    <property type="entry name" value="Class II aaRS ABD-related"/>
    <property type="match status" value="1"/>
</dbReference>
<dbReference type="GO" id="GO:0030687">
    <property type="term" value="C:preribosome, large subunit precursor"/>
    <property type="evidence" value="ECO:0007669"/>
    <property type="project" value="TreeGrafter"/>
</dbReference>
<protein>
    <recommendedName>
        <fullName evidence="2">Brix domain-containing protein</fullName>
    </recommendedName>
</protein>
<organism evidence="3">
    <name type="scientific">Prasinoderma singulare</name>
    <dbReference type="NCBI Taxonomy" id="676789"/>
    <lineage>
        <taxon>Eukaryota</taxon>
        <taxon>Viridiplantae</taxon>
        <taxon>Prasinodermophyta</taxon>
        <taxon>Prasinodermophyceae</taxon>
        <taxon>Prasinodermales</taxon>
        <taxon>Prasinodermaceae</taxon>
        <taxon>Prasinoderma</taxon>
    </lineage>
</organism>
<accession>A0A7S3FFU9</accession>
<dbReference type="PANTHER" id="PTHR22734">
    <property type="entry name" value="U3 SMALL NUCLEOLAR RIBONUCLEOPROTEIN PROTEIN IMP4"/>
    <property type="match status" value="1"/>
</dbReference>
<proteinExistence type="predicted"/>
<feature type="region of interest" description="Disordered" evidence="1">
    <location>
        <begin position="64"/>
        <end position="99"/>
    </location>
</feature>
<feature type="compositionally biased region" description="Basic and acidic residues" evidence="1">
    <location>
        <begin position="67"/>
        <end position="78"/>
    </location>
</feature>
<dbReference type="Pfam" id="PF04427">
    <property type="entry name" value="Brix"/>
    <property type="match status" value="1"/>
</dbReference>
<dbReference type="Gene3D" id="3.40.50.10480">
    <property type="entry name" value="Probable brix-domain ribosomal biogenesis protein"/>
    <property type="match status" value="1"/>
</dbReference>
<dbReference type="EMBL" id="HBHY01016752">
    <property type="protein sequence ID" value="CAE0146434.1"/>
    <property type="molecule type" value="Transcribed_RNA"/>
</dbReference>
<dbReference type="PANTHER" id="PTHR22734:SF3">
    <property type="entry name" value="RIBOSOME PRODUCTION FACTOR 1"/>
    <property type="match status" value="1"/>
</dbReference>
<reference evidence="3" key="1">
    <citation type="submission" date="2021-01" db="EMBL/GenBank/DDBJ databases">
        <authorList>
            <person name="Corre E."/>
            <person name="Pelletier E."/>
            <person name="Niang G."/>
            <person name="Scheremetjew M."/>
            <person name="Finn R."/>
            <person name="Kale V."/>
            <person name="Holt S."/>
            <person name="Cochrane G."/>
            <person name="Meng A."/>
            <person name="Brown T."/>
            <person name="Cohen L."/>
        </authorList>
    </citation>
    <scope>NUCLEOTIDE SEQUENCE</scope>
    <source>
        <strain evidence="3">RCC927</strain>
    </source>
</reference>
<evidence type="ECO:0000259" key="2">
    <source>
        <dbReference type="PROSITE" id="PS50833"/>
    </source>
</evidence>
<feature type="compositionally biased region" description="Basic and acidic residues" evidence="1">
    <location>
        <begin position="288"/>
        <end position="305"/>
    </location>
</feature>
<evidence type="ECO:0000313" key="3">
    <source>
        <dbReference type="EMBL" id="CAE0146434.1"/>
    </source>
</evidence>
<dbReference type="GO" id="GO:0000460">
    <property type="term" value="P:maturation of 5.8S rRNA"/>
    <property type="evidence" value="ECO:0007669"/>
    <property type="project" value="TreeGrafter"/>
</dbReference>
<evidence type="ECO:0000256" key="1">
    <source>
        <dbReference type="SAM" id="MobiDB-lite"/>
    </source>
</evidence>